<sequence>MKKYLDYLIQLPAKFIEIKFSRMVNVLENISQELYHLIIQQKNMSRTVSATEVQEEMDIEKALLNIT</sequence>
<protein>
    <submittedName>
        <fullName evidence="1">Uncharacterized protein</fullName>
    </submittedName>
</protein>
<name>A0A5N5T1E8_9CRUS</name>
<keyword evidence="2" id="KW-1185">Reference proteome</keyword>
<dbReference type="AlphaFoldDB" id="A0A5N5T1E8"/>
<dbReference type="EMBL" id="SEYY01014602">
    <property type="protein sequence ID" value="KAB7500256.1"/>
    <property type="molecule type" value="Genomic_DNA"/>
</dbReference>
<dbReference type="Proteomes" id="UP000326759">
    <property type="component" value="Unassembled WGS sequence"/>
</dbReference>
<proteinExistence type="predicted"/>
<gene>
    <name evidence="1" type="ORF">Anas_12543</name>
</gene>
<accession>A0A5N5T1E8</accession>
<organism evidence="1 2">
    <name type="scientific">Armadillidium nasatum</name>
    <dbReference type="NCBI Taxonomy" id="96803"/>
    <lineage>
        <taxon>Eukaryota</taxon>
        <taxon>Metazoa</taxon>
        <taxon>Ecdysozoa</taxon>
        <taxon>Arthropoda</taxon>
        <taxon>Crustacea</taxon>
        <taxon>Multicrustacea</taxon>
        <taxon>Malacostraca</taxon>
        <taxon>Eumalacostraca</taxon>
        <taxon>Peracarida</taxon>
        <taxon>Isopoda</taxon>
        <taxon>Oniscidea</taxon>
        <taxon>Crinocheta</taxon>
        <taxon>Armadillidiidae</taxon>
        <taxon>Armadillidium</taxon>
    </lineage>
</organism>
<reference evidence="1 2" key="1">
    <citation type="journal article" date="2019" name="PLoS Biol.">
        <title>Sex chromosomes control vertical transmission of feminizing Wolbachia symbionts in an isopod.</title>
        <authorList>
            <person name="Becking T."/>
            <person name="Chebbi M.A."/>
            <person name="Giraud I."/>
            <person name="Moumen B."/>
            <person name="Laverre T."/>
            <person name="Caubet Y."/>
            <person name="Peccoud J."/>
            <person name="Gilbert C."/>
            <person name="Cordaux R."/>
        </authorList>
    </citation>
    <scope>NUCLEOTIDE SEQUENCE [LARGE SCALE GENOMIC DNA]</scope>
    <source>
        <strain evidence="1">ANa2</strain>
        <tissue evidence="1">Whole body excluding digestive tract and cuticle</tissue>
    </source>
</reference>
<comment type="caution">
    <text evidence="1">The sequence shown here is derived from an EMBL/GenBank/DDBJ whole genome shotgun (WGS) entry which is preliminary data.</text>
</comment>
<evidence type="ECO:0000313" key="2">
    <source>
        <dbReference type="Proteomes" id="UP000326759"/>
    </source>
</evidence>
<evidence type="ECO:0000313" key="1">
    <source>
        <dbReference type="EMBL" id="KAB7500256.1"/>
    </source>
</evidence>